<accession>A0A3B7MRG7</accession>
<dbReference type="InterPro" id="IPR008969">
    <property type="entry name" value="CarboxyPept-like_regulatory"/>
</dbReference>
<gene>
    <name evidence="13" type="ORF">D3H65_19010</name>
</gene>
<sequence length="1071" mass="116568">MKLQSFLLRSVLLLLCLIGPLLPKQSHAQGDTNANGIGISGKVTDEAGKPVAGVSIQVKGSNSSTLTKDDGTFKLTAPSGNAVLIFTHIEYELQEVPLNNQSALTVTLHAANKTLDDVVVIGYGTQKKRNVTGAVSTFDAKTLNERPVTRVDQALVGQMAGVAVKQTTGALGKGLSIQVRGTGSITAGNEPLYVIDGFPLSGAAPNGSGNYALGNPLDNINPNDIESIQVLKDAAAAAIYGSRAANGVVLITTRRGQTGKPKVSFNTYVGYSERSRKLDMLSADEWVDRATEMINAQWVASGSGRTAAQTNEQRRVMLGLAPGAVNTSYMTDDRWTQPGHPGLRYIDWQDEGFRKGLTQNHQIAASGGNEYVRYYVSGNFARQEGMVHYMDYTSYSARANVEINASKKLKFGINLSPTYSITNDPGVEGKDNILHQLVSFTPVQEDTMGIYPNVDQDGQYRWSVSPNSPIAKLKYTVGQTKRFRTLTSLFGEYQIIKGLTFKTTLNLDNTDNNTKGYVPYIIASTLPTRIAQQTALTSGSYTSFRRQTFVNENTLSYNKTIGGVHDISALGGISYNSDKIDNVRINSSNGFTNDYITTLNAAAAITGNTGEARNVLISYFGRVQYGYDGKYLLSASLRRDGSSRFGEDTRWGWFPSASIGWRISEESFMRNVTFISDLKLRGSWGTSGNYNIGDYSSIAVLGFNNYNFNGTQVVGQSPTGITSPALSWEKSETIDVGFDIGVLSNRITASFDYYNKLNTDLLLNVPVLGATGFSNYLRNAGEARNKGWEIELTTRNMTGAFQWTTSANLSHNTNKVVALAGGQDQILIPSSFDISHAILKVGQPMYAIYAVRQDGILTQDDINKGAALFGSQTVGDPKYFDYSNDGVIDANDRMIVGHPNPDYIWGITNNFRYKGFDLTVLVQGQWGGSIYSLLGRALGRTGQGFTDNALGTFRDRWRSPSDPGAGQIGKAYSTFGRIINTDWLYPSDYVRVRNITLGYDAGRLIKAKHVLQAARIYITAENFFGHDRYKGGFNPEATNTDLSGSTAFPEAGDYGGLPLPRSLIIGVNITF</sequence>
<dbReference type="Pfam" id="PF07715">
    <property type="entry name" value="Plug"/>
    <property type="match status" value="1"/>
</dbReference>
<dbReference type="Pfam" id="PF00593">
    <property type="entry name" value="TonB_dep_Rec_b-barrel"/>
    <property type="match status" value="1"/>
</dbReference>
<dbReference type="Proteomes" id="UP000263900">
    <property type="component" value="Chromosome"/>
</dbReference>
<evidence type="ECO:0000256" key="9">
    <source>
        <dbReference type="RuleBase" id="RU003357"/>
    </source>
</evidence>
<evidence type="ECO:0000256" key="4">
    <source>
        <dbReference type="ARBA" id="ARBA00022692"/>
    </source>
</evidence>
<evidence type="ECO:0000256" key="6">
    <source>
        <dbReference type="ARBA" id="ARBA00023136"/>
    </source>
</evidence>
<evidence type="ECO:0000256" key="10">
    <source>
        <dbReference type="SAM" id="SignalP"/>
    </source>
</evidence>
<keyword evidence="6 8" id="KW-0472">Membrane</keyword>
<dbReference type="InterPro" id="IPR023997">
    <property type="entry name" value="TonB-dep_OMP_SusC/RagA_CS"/>
</dbReference>
<dbReference type="SUPFAM" id="SSF56935">
    <property type="entry name" value="Porins"/>
    <property type="match status" value="1"/>
</dbReference>
<evidence type="ECO:0000256" key="1">
    <source>
        <dbReference type="ARBA" id="ARBA00004571"/>
    </source>
</evidence>
<dbReference type="NCBIfam" id="TIGR04056">
    <property type="entry name" value="OMP_RagA_SusC"/>
    <property type="match status" value="1"/>
</dbReference>
<evidence type="ECO:0000256" key="2">
    <source>
        <dbReference type="ARBA" id="ARBA00022448"/>
    </source>
</evidence>
<protein>
    <submittedName>
        <fullName evidence="13">TonB-dependent receptor</fullName>
    </submittedName>
</protein>
<evidence type="ECO:0000313" key="14">
    <source>
        <dbReference type="Proteomes" id="UP000263900"/>
    </source>
</evidence>
<feature type="chain" id="PRO_5017729226" evidence="10">
    <location>
        <begin position="29"/>
        <end position="1071"/>
    </location>
</feature>
<keyword evidence="4 8" id="KW-0812">Transmembrane</keyword>
<dbReference type="AlphaFoldDB" id="A0A3B7MRG7"/>
<evidence type="ECO:0000256" key="3">
    <source>
        <dbReference type="ARBA" id="ARBA00022452"/>
    </source>
</evidence>
<name>A0A3B7MRG7_9BACT</name>
<dbReference type="InterPro" id="IPR000531">
    <property type="entry name" value="Beta-barrel_TonB"/>
</dbReference>
<proteinExistence type="inferred from homology"/>
<feature type="domain" description="TonB-dependent receptor-like beta-barrel" evidence="11">
    <location>
        <begin position="453"/>
        <end position="814"/>
    </location>
</feature>
<dbReference type="InterPro" id="IPR012910">
    <property type="entry name" value="Plug_dom"/>
</dbReference>
<evidence type="ECO:0000259" key="11">
    <source>
        <dbReference type="Pfam" id="PF00593"/>
    </source>
</evidence>
<evidence type="ECO:0000256" key="5">
    <source>
        <dbReference type="ARBA" id="ARBA00023077"/>
    </source>
</evidence>
<comment type="subcellular location">
    <subcellularLocation>
        <location evidence="1 8">Cell outer membrane</location>
        <topology evidence="1 8">Multi-pass membrane protein</topology>
    </subcellularLocation>
</comment>
<keyword evidence="3 8" id="KW-1134">Transmembrane beta strand</keyword>
<comment type="similarity">
    <text evidence="8 9">Belongs to the TonB-dependent receptor family.</text>
</comment>
<dbReference type="SUPFAM" id="SSF49464">
    <property type="entry name" value="Carboxypeptidase regulatory domain-like"/>
    <property type="match status" value="1"/>
</dbReference>
<keyword evidence="10" id="KW-0732">Signal</keyword>
<keyword evidence="5 9" id="KW-0798">TonB box</keyword>
<dbReference type="InterPro" id="IPR037066">
    <property type="entry name" value="Plug_dom_sf"/>
</dbReference>
<evidence type="ECO:0000256" key="7">
    <source>
        <dbReference type="ARBA" id="ARBA00023237"/>
    </source>
</evidence>
<feature type="signal peptide" evidence="10">
    <location>
        <begin position="1"/>
        <end position="28"/>
    </location>
</feature>
<dbReference type="Pfam" id="PF13715">
    <property type="entry name" value="CarbopepD_reg_2"/>
    <property type="match status" value="1"/>
</dbReference>
<dbReference type="KEGG" id="pseg:D3H65_19010"/>
<dbReference type="InterPro" id="IPR023996">
    <property type="entry name" value="TonB-dep_OMP_SusC/RagA"/>
</dbReference>
<evidence type="ECO:0000313" key="13">
    <source>
        <dbReference type="EMBL" id="AXY75943.1"/>
    </source>
</evidence>
<dbReference type="NCBIfam" id="TIGR04057">
    <property type="entry name" value="SusC_RagA_signa"/>
    <property type="match status" value="1"/>
</dbReference>
<dbReference type="RefSeq" id="WP_119051822.1">
    <property type="nucleotide sequence ID" value="NZ_CP032157.1"/>
</dbReference>
<keyword evidence="2 8" id="KW-0813">Transport</keyword>
<keyword evidence="13" id="KW-0675">Receptor</keyword>
<dbReference type="FunFam" id="2.170.130.10:FF:000008">
    <property type="entry name" value="SusC/RagA family TonB-linked outer membrane protein"/>
    <property type="match status" value="1"/>
</dbReference>
<dbReference type="EMBL" id="CP032157">
    <property type="protein sequence ID" value="AXY75943.1"/>
    <property type="molecule type" value="Genomic_DNA"/>
</dbReference>
<dbReference type="Gene3D" id="2.60.40.1120">
    <property type="entry name" value="Carboxypeptidase-like, regulatory domain"/>
    <property type="match status" value="1"/>
</dbReference>
<reference evidence="13 14" key="1">
    <citation type="submission" date="2018-09" db="EMBL/GenBank/DDBJ databases">
        <title>Genome sequencing of strain 6GH32-13.</title>
        <authorList>
            <person name="Weon H.-Y."/>
            <person name="Heo J."/>
            <person name="Kwon S.-W."/>
        </authorList>
    </citation>
    <scope>NUCLEOTIDE SEQUENCE [LARGE SCALE GENOMIC DNA]</scope>
    <source>
        <strain evidence="13 14">5GH32-13</strain>
    </source>
</reference>
<dbReference type="InterPro" id="IPR036942">
    <property type="entry name" value="Beta-barrel_TonB_sf"/>
</dbReference>
<feature type="domain" description="TonB-dependent receptor plug" evidence="12">
    <location>
        <begin position="127"/>
        <end position="248"/>
    </location>
</feature>
<dbReference type="OrthoDB" id="9768177at2"/>
<dbReference type="GO" id="GO:0009279">
    <property type="term" value="C:cell outer membrane"/>
    <property type="evidence" value="ECO:0007669"/>
    <property type="project" value="UniProtKB-SubCell"/>
</dbReference>
<keyword evidence="14" id="KW-1185">Reference proteome</keyword>
<evidence type="ECO:0000256" key="8">
    <source>
        <dbReference type="PROSITE-ProRule" id="PRU01360"/>
    </source>
</evidence>
<dbReference type="Gene3D" id="2.170.130.10">
    <property type="entry name" value="TonB-dependent receptor, plug domain"/>
    <property type="match status" value="1"/>
</dbReference>
<dbReference type="InterPro" id="IPR039426">
    <property type="entry name" value="TonB-dep_rcpt-like"/>
</dbReference>
<dbReference type="PROSITE" id="PS52016">
    <property type="entry name" value="TONB_DEPENDENT_REC_3"/>
    <property type="match status" value="1"/>
</dbReference>
<dbReference type="Gene3D" id="2.40.170.20">
    <property type="entry name" value="TonB-dependent receptor, beta-barrel domain"/>
    <property type="match status" value="1"/>
</dbReference>
<organism evidence="13 14">
    <name type="scientific">Paraflavitalea soli</name>
    <dbReference type="NCBI Taxonomy" id="2315862"/>
    <lineage>
        <taxon>Bacteria</taxon>
        <taxon>Pseudomonadati</taxon>
        <taxon>Bacteroidota</taxon>
        <taxon>Chitinophagia</taxon>
        <taxon>Chitinophagales</taxon>
        <taxon>Chitinophagaceae</taxon>
        <taxon>Paraflavitalea</taxon>
    </lineage>
</organism>
<keyword evidence="7 8" id="KW-0998">Cell outer membrane</keyword>
<evidence type="ECO:0000259" key="12">
    <source>
        <dbReference type="Pfam" id="PF07715"/>
    </source>
</evidence>